<keyword evidence="3" id="KW-1185">Reference proteome</keyword>
<sequence length="352" mass="40630">MTKPFAKRGARPLNEKPDLARTLVKSLLKVSKDKRFTIDKMKSTTVLRKVFADDEVPFEKLCMKAISSNKNENENVNDLELAVIKVPAACDLGAANGPINHFKETILPKMIAGEGDFQFNNEDEKAAILAVLELEIEDETIIDLKTNAPLKTAAEKLRDREQQPEKKDKRREYNQRDDVKAKKREYEQRDDVKAKKREYDQEYNQRPDVKEKKSAYAQEYYEYYTKERIRLSLREQLRIPPPISSIGGKCTICARTRSVGWKSALKFCSQIEKYFENEGFPEPQGADKTRRFLNHEKTRRGRQRKEEKGGVSSEIDFAHVMCLNCVRKYERSAKMRLDIIRLSAVAAVSVAN</sequence>
<feature type="compositionally biased region" description="Basic and acidic residues" evidence="1">
    <location>
        <begin position="285"/>
        <end position="296"/>
    </location>
</feature>
<name>K8E9J1_9CHLO</name>
<dbReference type="RefSeq" id="XP_007515513.1">
    <property type="nucleotide sequence ID" value="XM_007515451.1"/>
</dbReference>
<gene>
    <name evidence="2" type="ORF">Bathy01g04700</name>
</gene>
<dbReference type="AlphaFoldDB" id="K8E9J1"/>
<reference evidence="2 3" key="1">
    <citation type="submission" date="2011-10" db="EMBL/GenBank/DDBJ databases">
        <authorList>
            <person name="Genoscope - CEA"/>
        </authorList>
    </citation>
    <scope>NUCLEOTIDE SEQUENCE [LARGE SCALE GENOMIC DNA]</scope>
    <source>
        <strain evidence="2 3">RCC 1105</strain>
    </source>
</reference>
<dbReference type="KEGG" id="bpg:Bathy01g04700"/>
<proteinExistence type="predicted"/>
<dbReference type="GeneID" id="19018205"/>
<accession>K8E9J1</accession>
<organism evidence="2 3">
    <name type="scientific">Bathycoccus prasinos</name>
    <dbReference type="NCBI Taxonomy" id="41875"/>
    <lineage>
        <taxon>Eukaryota</taxon>
        <taxon>Viridiplantae</taxon>
        <taxon>Chlorophyta</taxon>
        <taxon>Mamiellophyceae</taxon>
        <taxon>Mamiellales</taxon>
        <taxon>Bathycoccaceae</taxon>
        <taxon>Bathycoccus</taxon>
    </lineage>
</organism>
<dbReference type="Proteomes" id="UP000198341">
    <property type="component" value="Chromosome 1"/>
</dbReference>
<feature type="region of interest" description="Disordered" evidence="1">
    <location>
        <begin position="153"/>
        <end position="210"/>
    </location>
</feature>
<protein>
    <submittedName>
        <fullName evidence="2">Uncharacterized protein</fullName>
    </submittedName>
</protein>
<evidence type="ECO:0000256" key="1">
    <source>
        <dbReference type="SAM" id="MobiDB-lite"/>
    </source>
</evidence>
<feature type="region of interest" description="Disordered" evidence="1">
    <location>
        <begin position="279"/>
        <end position="308"/>
    </location>
</feature>
<evidence type="ECO:0000313" key="3">
    <source>
        <dbReference type="Proteomes" id="UP000198341"/>
    </source>
</evidence>
<dbReference type="EMBL" id="FO082278">
    <property type="protein sequence ID" value="CCO14392.1"/>
    <property type="molecule type" value="Genomic_DNA"/>
</dbReference>
<evidence type="ECO:0000313" key="2">
    <source>
        <dbReference type="EMBL" id="CCO14392.1"/>
    </source>
</evidence>